<gene>
    <name evidence="7" type="ORF">MNBD_GAMMA17-973</name>
</gene>
<dbReference type="Pfam" id="PF03466">
    <property type="entry name" value="LysR_substrate"/>
    <property type="match status" value="1"/>
</dbReference>
<name>A0A3B0ZFU2_9ZZZZ</name>
<dbReference type="SUPFAM" id="SSF53850">
    <property type="entry name" value="Periplasmic binding protein-like II"/>
    <property type="match status" value="1"/>
</dbReference>
<dbReference type="GO" id="GO:0003677">
    <property type="term" value="F:DNA binding"/>
    <property type="evidence" value="ECO:0007669"/>
    <property type="project" value="UniProtKB-KW"/>
</dbReference>
<evidence type="ECO:0000313" key="7">
    <source>
        <dbReference type="EMBL" id="VAW90451.1"/>
    </source>
</evidence>
<dbReference type="AlphaFoldDB" id="A0A3B0ZFU2"/>
<dbReference type="SUPFAM" id="SSF46785">
    <property type="entry name" value="Winged helix' DNA-binding domain"/>
    <property type="match status" value="1"/>
</dbReference>
<dbReference type="EMBL" id="UOFQ01000191">
    <property type="protein sequence ID" value="VAW90451.1"/>
    <property type="molecule type" value="Genomic_DNA"/>
</dbReference>
<proteinExistence type="inferred from homology"/>
<dbReference type="NCBIfam" id="NF008284">
    <property type="entry name" value="PRK11062.1"/>
    <property type="match status" value="1"/>
</dbReference>
<evidence type="ECO:0000256" key="4">
    <source>
        <dbReference type="ARBA" id="ARBA00023159"/>
    </source>
</evidence>
<dbReference type="InterPro" id="IPR005119">
    <property type="entry name" value="LysR_subst-bd"/>
</dbReference>
<dbReference type="Gene3D" id="1.10.10.10">
    <property type="entry name" value="Winged helix-like DNA-binding domain superfamily/Winged helix DNA-binding domain"/>
    <property type="match status" value="1"/>
</dbReference>
<evidence type="ECO:0000256" key="3">
    <source>
        <dbReference type="ARBA" id="ARBA00023125"/>
    </source>
</evidence>
<evidence type="ECO:0000259" key="6">
    <source>
        <dbReference type="PROSITE" id="PS50931"/>
    </source>
</evidence>
<keyword evidence="2" id="KW-0805">Transcription regulation</keyword>
<dbReference type="PROSITE" id="PS50931">
    <property type="entry name" value="HTH_LYSR"/>
    <property type="match status" value="1"/>
</dbReference>
<dbReference type="Gene3D" id="3.40.190.290">
    <property type="match status" value="1"/>
</dbReference>
<evidence type="ECO:0000256" key="1">
    <source>
        <dbReference type="ARBA" id="ARBA00009437"/>
    </source>
</evidence>
<keyword evidence="5" id="KW-0804">Transcription</keyword>
<dbReference type="GO" id="GO:2000142">
    <property type="term" value="P:regulation of DNA-templated transcription initiation"/>
    <property type="evidence" value="ECO:0007669"/>
    <property type="project" value="TreeGrafter"/>
</dbReference>
<dbReference type="PANTHER" id="PTHR30293:SF2">
    <property type="entry name" value="TRANSCRIPTIONAL ACTIVATOR PROTEIN NHAR"/>
    <property type="match status" value="1"/>
</dbReference>
<evidence type="ECO:0000256" key="5">
    <source>
        <dbReference type="ARBA" id="ARBA00023163"/>
    </source>
</evidence>
<sequence length="304" mass="33576">MNSINYKHLHYFWVVAKEGSIARASEQLHLTPQTISGQLSLLEKSVGKKLFSRSGRNLVLTEAGRTALEYADDIFLLGAELQNVLSNRAVEGSPLRLSIGITDVIPKLIAHRLIEPALQLDEPVRIICHEDSLDNLLTDIAAHKLDVVISDRPIRPSMNVRAFNHHLGSCGISFFAAPVLAEKYQAGFPHSLDQAPMLLPVAGNAIRREIMQWFDSLEIQPIVVGEFDDSALIKTFGQAGVGVFAAPTVITKDIERQHNVISIGSTDKIHEEFYAISPERKLKHPGVIAINDSAHQNIFTKELS</sequence>
<comment type="similarity">
    <text evidence="1">Belongs to the LysR transcriptional regulatory family.</text>
</comment>
<keyword evidence="4" id="KW-0010">Activator</keyword>
<feature type="domain" description="HTH lysR-type" evidence="6">
    <location>
        <begin position="4"/>
        <end position="61"/>
    </location>
</feature>
<keyword evidence="3" id="KW-0238">DNA-binding</keyword>
<evidence type="ECO:0000256" key="2">
    <source>
        <dbReference type="ARBA" id="ARBA00023015"/>
    </source>
</evidence>
<dbReference type="InterPro" id="IPR000847">
    <property type="entry name" value="LysR_HTH_N"/>
</dbReference>
<dbReference type="InterPro" id="IPR036390">
    <property type="entry name" value="WH_DNA-bd_sf"/>
</dbReference>
<dbReference type="GO" id="GO:0003700">
    <property type="term" value="F:DNA-binding transcription factor activity"/>
    <property type="evidence" value="ECO:0007669"/>
    <property type="project" value="InterPro"/>
</dbReference>
<dbReference type="PANTHER" id="PTHR30293">
    <property type="entry name" value="TRANSCRIPTIONAL REGULATORY PROTEIN NAC-RELATED"/>
    <property type="match status" value="1"/>
</dbReference>
<organism evidence="7">
    <name type="scientific">hydrothermal vent metagenome</name>
    <dbReference type="NCBI Taxonomy" id="652676"/>
    <lineage>
        <taxon>unclassified sequences</taxon>
        <taxon>metagenomes</taxon>
        <taxon>ecological metagenomes</taxon>
    </lineage>
</organism>
<dbReference type="Pfam" id="PF00126">
    <property type="entry name" value="HTH_1"/>
    <property type="match status" value="1"/>
</dbReference>
<protein>
    <submittedName>
        <fullName evidence="7">Transcriptional regulator, LysR family</fullName>
    </submittedName>
</protein>
<reference evidence="7" key="1">
    <citation type="submission" date="2018-06" db="EMBL/GenBank/DDBJ databases">
        <authorList>
            <person name="Zhirakovskaya E."/>
        </authorList>
    </citation>
    <scope>NUCLEOTIDE SEQUENCE</scope>
</reference>
<accession>A0A3B0ZFU2</accession>
<dbReference type="InterPro" id="IPR036388">
    <property type="entry name" value="WH-like_DNA-bd_sf"/>
</dbReference>